<keyword evidence="4 8" id="KW-1133">Transmembrane helix</keyword>
<dbReference type="OrthoDB" id="3936150at2759"/>
<feature type="transmembrane region" description="Helical" evidence="8">
    <location>
        <begin position="319"/>
        <end position="341"/>
    </location>
</feature>
<keyword evidence="2" id="KW-0813">Transport</keyword>
<accession>A0A9P9E2S3</accession>
<feature type="transmembrane region" description="Helical" evidence="8">
    <location>
        <begin position="185"/>
        <end position="204"/>
    </location>
</feature>
<evidence type="ECO:0000256" key="3">
    <source>
        <dbReference type="ARBA" id="ARBA00022692"/>
    </source>
</evidence>
<dbReference type="PANTHER" id="PTHR23502:SF21">
    <property type="entry name" value="DITYROSINE TRANSPORTER 1"/>
    <property type="match status" value="1"/>
</dbReference>
<dbReference type="GO" id="GO:0005886">
    <property type="term" value="C:plasma membrane"/>
    <property type="evidence" value="ECO:0007669"/>
    <property type="project" value="TreeGrafter"/>
</dbReference>
<feature type="transmembrane region" description="Helical" evidence="8">
    <location>
        <begin position="431"/>
        <end position="456"/>
    </location>
</feature>
<feature type="transmembrane region" description="Helical" evidence="8">
    <location>
        <begin position="159"/>
        <end position="179"/>
    </location>
</feature>
<keyword evidence="3 8" id="KW-0812">Transmembrane</keyword>
<feature type="transmembrane region" description="Helical" evidence="8">
    <location>
        <begin position="216"/>
        <end position="241"/>
    </location>
</feature>
<name>A0A9P9E2S3_9HYPO</name>
<evidence type="ECO:0000256" key="5">
    <source>
        <dbReference type="ARBA" id="ARBA00023136"/>
    </source>
</evidence>
<evidence type="ECO:0000256" key="1">
    <source>
        <dbReference type="ARBA" id="ARBA00004141"/>
    </source>
</evidence>
<dbReference type="AlphaFoldDB" id="A0A9P9E2S3"/>
<feature type="transmembrane region" description="Helical" evidence="8">
    <location>
        <begin position="361"/>
        <end position="381"/>
    </location>
</feature>
<dbReference type="PANTHER" id="PTHR23502">
    <property type="entry name" value="MAJOR FACILITATOR SUPERFAMILY"/>
    <property type="match status" value="1"/>
</dbReference>
<feature type="transmembrane region" description="Helical" evidence="8">
    <location>
        <begin position="247"/>
        <end position="267"/>
    </location>
</feature>
<dbReference type="SUPFAM" id="SSF103473">
    <property type="entry name" value="MFS general substrate transporter"/>
    <property type="match status" value="1"/>
</dbReference>
<feature type="compositionally biased region" description="Pro residues" evidence="7">
    <location>
        <begin position="58"/>
        <end position="70"/>
    </location>
</feature>
<dbReference type="Pfam" id="PF07690">
    <property type="entry name" value="MFS_1"/>
    <property type="match status" value="1"/>
</dbReference>
<dbReference type="InterPro" id="IPR011701">
    <property type="entry name" value="MFS"/>
</dbReference>
<feature type="region of interest" description="Disordered" evidence="7">
    <location>
        <begin position="33"/>
        <end position="78"/>
    </location>
</feature>
<dbReference type="EMBL" id="JAGMUV010000017">
    <property type="protein sequence ID" value="KAH7131274.1"/>
    <property type="molecule type" value="Genomic_DNA"/>
</dbReference>
<dbReference type="InterPro" id="IPR020846">
    <property type="entry name" value="MFS_dom"/>
</dbReference>
<feature type="transmembrane region" description="Helical" evidence="8">
    <location>
        <begin position="494"/>
        <end position="517"/>
    </location>
</feature>
<evidence type="ECO:0000256" key="2">
    <source>
        <dbReference type="ARBA" id="ARBA00022448"/>
    </source>
</evidence>
<evidence type="ECO:0000256" key="7">
    <source>
        <dbReference type="SAM" id="MobiDB-lite"/>
    </source>
</evidence>
<feature type="transmembrane region" description="Helical" evidence="8">
    <location>
        <begin position="92"/>
        <end position="112"/>
    </location>
</feature>
<dbReference type="InterPro" id="IPR036259">
    <property type="entry name" value="MFS_trans_sf"/>
</dbReference>
<keyword evidence="6" id="KW-0325">Glycoprotein</keyword>
<keyword evidence="11" id="KW-1185">Reference proteome</keyword>
<dbReference type="Gene3D" id="1.20.1250.20">
    <property type="entry name" value="MFS general substrate transporter like domains"/>
    <property type="match status" value="1"/>
</dbReference>
<protein>
    <submittedName>
        <fullName evidence="10">Major facilitator superfamily transporter</fullName>
    </submittedName>
</protein>
<comment type="subcellular location">
    <subcellularLocation>
        <location evidence="1">Membrane</location>
        <topology evidence="1">Multi-pass membrane protein</topology>
    </subcellularLocation>
</comment>
<dbReference type="FunFam" id="1.20.1250.20:FF:000172">
    <property type="entry name" value="MFS multidrug resistance transporter"/>
    <property type="match status" value="1"/>
</dbReference>
<organism evidence="10 11">
    <name type="scientific">Dactylonectria macrodidyma</name>
    <dbReference type="NCBI Taxonomy" id="307937"/>
    <lineage>
        <taxon>Eukaryota</taxon>
        <taxon>Fungi</taxon>
        <taxon>Dikarya</taxon>
        <taxon>Ascomycota</taxon>
        <taxon>Pezizomycotina</taxon>
        <taxon>Sordariomycetes</taxon>
        <taxon>Hypocreomycetidae</taxon>
        <taxon>Hypocreales</taxon>
        <taxon>Nectriaceae</taxon>
        <taxon>Dactylonectria</taxon>
    </lineage>
</organism>
<evidence type="ECO:0000256" key="6">
    <source>
        <dbReference type="ARBA" id="ARBA00023180"/>
    </source>
</evidence>
<feature type="transmembrane region" description="Helical" evidence="8">
    <location>
        <begin position="408"/>
        <end position="425"/>
    </location>
</feature>
<feature type="transmembrane region" description="Helical" evidence="8">
    <location>
        <begin position="468"/>
        <end position="488"/>
    </location>
</feature>
<proteinExistence type="predicted"/>
<evidence type="ECO:0000256" key="4">
    <source>
        <dbReference type="ARBA" id="ARBA00022989"/>
    </source>
</evidence>
<dbReference type="GO" id="GO:0005275">
    <property type="term" value="F:amine transmembrane transporter activity"/>
    <property type="evidence" value="ECO:0007669"/>
    <property type="project" value="TreeGrafter"/>
</dbReference>
<dbReference type="Proteomes" id="UP000738349">
    <property type="component" value="Unassembled WGS sequence"/>
</dbReference>
<evidence type="ECO:0000313" key="10">
    <source>
        <dbReference type="EMBL" id="KAH7131274.1"/>
    </source>
</evidence>
<sequence length="544" mass="58823">MNDNNASRDTLDAPNPLSHHAYSFSQAPFRYPSKYNAKRPPPRYAPVITDDAAEHPADQPPQEPPQPKPPAADVEKKKGKPYTAFSPWKRRFILTVVTIAGCFGPLAGNIYLPALPILEEEFNASATMINVTVSVFMLTFAIAPMFWSSFADVKGRRPLYIISLAIYIVANVLSAAVPANYGALVFLRIVQAFGSAAVVSMGAGTVADVTEPSKRAFAMSIFLMGPQLGPVLGPVFGGVLGQADWRWIFGFLAIGGFALWILIIFCLPETLRARVGSGKIYQGKGFIMFPPKFTSELAPESDRGPAPPKPSFKGYWKMFTYPPIGIVSFNTAMLYSTYFGMAVQLPTELTIRYHWDSASTGAGFLGVGLAMIAGSLLGGWYSDYRREKALWESDDGKVDPENRLADQIYGVILCALGTVMFGWFVEKSYHPSTVIAATIVTGFGMNWVFVATTAFLTECVQQQAAGAFALGNLLRNPAAAISALLIPTLVNKMGAGWCFTGLAIVDFILVGGAVTLLRVRGPIWRAQRTARMAAAKKAAAAAKP</sequence>
<evidence type="ECO:0000256" key="8">
    <source>
        <dbReference type="SAM" id="Phobius"/>
    </source>
</evidence>
<evidence type="ECO:0000259" key="9">
    <source>
        <dbReference type="PROSITE" id="PS50850"/>
    </source>
</evidence>
<feature type="transmembrane region" description="Helical" evidence="8">
    <location>
        <begin position="124"/>
        <end position="147"/>
    </location>
</feature>
<evidence type="ECO:0000313" key="11">
    <source>
        <dbReference type="Proteomes" id="UP000738349"/>
    </source>
</evidence>
<dbReference type="Gene3D" id="1.20.1720.10">
    <property type="entry name" value="Multidrug resistance protein D"/>
    <property type="match status" value="1"/>
</dbReference>
<reference evidence="10" key="1">
    <citation type="journal article" date="2021" name="Nat. Commun.">
        <title>Genetic determinants of endophytism in the Arabidopsis root mycobiome.</title>
        <authorList>
            <person name="Mesny F."/>
            <person name="Miyauchi S."/>
            <person name="Thiergart T."/>
            <person name="Pickel B."/>
            <person name="Atanasova L."/>
            <person name="Karlsson M."/>
            <person name="Huettel B."/>
            <person name="Barry K.W."/>
            <person name="Haridas S."/>
            <person name="Chen C."/>
            <person name="Bauer D."/>
            <person name="Andreopoulos W."/>
            <person name="Pangilinan J."/>
            <person name="LaButti K."/>
            <person name="Riley R."/>
            <person name="Lipzen A."/>
            <person name="Clum A."/>
            <person name="Drula E."/>
            <person name="Henrissat B."/>
            <person name="Kohler A."/>
            <person name="Grigoriev I.V."/>
            <person name="Martin F.M."/>
            <person name="Hacquard S."/>
        </authorList>
    </citation>
    <scope>NUCLEOTIDE SEQUENCE</scope>
    <source>
        <strain evidence="10">MPI-CAGE-AT-0147</strain>
    </source>
</reference>
<keyword evidence="5 8" id="KW-0472">Membrane</keyword>
<comment type="caution">
    <text evidence="10">The sequence shown here is derived from an EMBL/GenBank/DDBJ whole genome shotgun (WGS) entry which is preliminary data.</text>
</comment>
<dbReference type="PROSITE" id="PS50850">
    <property type="entry name" value="MFS"/>
    <property type="match status" value="1"/>
</dbReference>
<gene>
    <name evidence="10" type="ORF">EDB81DRAFT_660300</name>
</gene>
<dbReference type="CDD" id="cd17323">
    <property type="entry name" value="MFS_Tpo1_MDR_like"/>
    <property type="match status" value="1"/>
</dbReference>
<feature type="domain" description="Major facilitator superfamily (MFS) profile" evidence="9">
    <location>
        <begin position="93"/>
        <end position="518"/>
    </location>
</feature>